<evidence type="ECO:0000313" key="3">
    <source>
        <dbReference type="Proteomes" id="UP001157126"/>
    </source>
</evidence>
<dbReference type="Proteomes" id="UP001157126">
    <property type="component" value="Unassembled WGS sequence"/>
</dbReference>
<evidence type="ECO:0000256" key="1">
    <source>
        <dbReference type="SAM" id="MobiDB-lite"/>
    </source>
</evidence>
<comment type="caution">
    <text evidence="2">The sequence shown here is derived from an EMBL/GenBank/DDBJ whole genome shotgun (WGS) entry which is preliminary data.</text>
</comment>
<dbReference type="EMBL" id="BSUO01000001">
    <property type="protein sequence ID" value="GMA41477.1"/>
    <property type="molecule type" value="Genomic_DNA"/>
</dbReference>
<gene>
    <name evidence="2" type="ORF">GCM10025883_35220</name>
</gene>
<reference evidence="3" key="1">
    <citation type="journal article" date="2019" name="Int. J. Syst. Evol. Microbiol.">
        <title>The Global Catalogue of Microorganisms (GCM) 10K type strain sequencing project: providing services to taxonomists for standard genome sequencing and annotation.</title>
        <authorList>
            <consortium name="The Broad Institute Genomics Platform"/>
            <consortium name="The Broad Institute Genome Sequencing Center for Infectious Disease"/>
            <person name="Wu L."/>
            <person name="Ma J."/>
        </authorList>
    </citation>
    <scope>NUCLEOTIDE SEQUENCE [LARGE SCALE GENOMIC DNA]</scope>
    <source>
        <strain evidence="3">NBRC 113072</strain>
    </source>
</reference>
<feature type="region of interest" description="Disordered" evidence="1">
    <location>
        <begin position="1"/>
        <end position="32"/>
    </location>
</feature>
<protein>
    <submittedName>
        <fullName evidence="2">Uncharacterized protein</fullName>
    </submittedName>
</protein>
<evidence type="ECO:0000313" key="2">
    <source>
        <dbReference type="EMBL" id="GMA41477.1"/>
    </source>
</evidence>
<sequence length="228" mass="24832">MHPDRPTPAPLPQTRQWTALQQRRGSTRGAADREVHEHLVAELRLRRLWPETMRACLVRASAADPATPDLPTPAPEEALQAMRDALGLDAGALAGWAREHDLDERGLVRFATTQVRLQALLDSRAEGALHHLEDHLRVVGLRDELMETARRRARARAAGLTSGLTPDELWTRHLDEHGLPPETDPSVLAADLGVDTAGLVRELDLHATATAGDLAAVPAAVPGTEERP</sequence>
<proteinExistence type="predicted"/>
<name>A0ABQ6IWF7_9MICO</name>
<feature type="compositionally biased region" description="Pro residues" evidence="1">
    <location>
        <begin position="1"/>
        <end position="11"/>
    </location>
</feature>
<feature type="compositionally biased region" description="Polar residues" evidence="1">
    <location>
        <begin position="13"/>
        <end position="24"/>
    </location>
</feature>
<keyword evidence="3" id="KW-1185">Reference proteome</keyword>
<organism evidence="2 3">
    <name type="scientific">Mobilicoccus caccae</name>
    <dbReference type="NCBI Taxonomy" id="1859295"/>
    <lineage>
        <taxon>Bacteria</taxon>
        <taxon>Bacillati</taxon>
        <taxon>Actinomycetota</taxon>
        <taxon>Actinomycetes</taxon>
        <taxon>Micrococcales</taxon>
        <taxon>Dermatophilaceae</taxon>
        <taxon>Mobilicoccus</taxon>
    </lineage>
</organism>
<accession>A0ABQ6IWF7</accession>